<evidence type="ECO:0000313" key="3">
    <source>
        <dbReference type="Proteomes" id="UP000182719"/>
    </source>
</evidence>
<evidence type="ECO:0000256" key="1">
    <source>
        <dbReference type="SAM" id="Phobius"/>
    </source>
</evidence>
<keyword evidence="1" id="KW-0472">Membrane</keyword>
<keyword evidence="3" id="KW-1185">Reference proteome</keyword>
<organism evidence="2 3">
    <name type="scientific">Stigmatella aurantiaca</name>
    <dbReference type="NCBI Taxonomy" id="41"/>
    <lineage>
        <taxon>Bacteria</taxon>
        <taxon>Pseudomonadati</taxon>
        <taxon>Myxococcota</taxon>
        <taxon>Myxococcia</taxon>
        <taxon>Myxococcales</taxon>
        <taxon>Cystobacterineae</taxon>
        <taxon>Archangiaceae</taxon>
        <taxon>Stigmatella</taxon>
    </lineage>
</organism>
<gene>
    <name evidence="2" type="ORF">SAMN05444354_10419</name>
</gene>
<sequence>MFAKAVRWTGYGALGLGAVEVLLLLLAGVGHLVHEHIPYLQDGMQFAAAVVAPVLVLWVVLLIVLATAGWLGGMLHPAWADGIFRKAALWSLGALVLCAGLKNLRLQRNNGGPPARTPRSLCALSPEGLRHT</sequence>
<dbReference type="AlphaFoldDB" id="A0A1H7MJW3"/>
<dbReference type="RefSeq" id="WP_075006091.1">
    <property type="nucleotide sequence ID" value="NZ_FOAP01000004.1"/>
</dbReference>
<evidence type="ECO:0000313" key="2">
    <source>
        <dbReference type="EMBL" id="SEL11600.1"/>
    </source>
</evidence>
<feature type="transmembrane region" description="Helical" evidence="1">
    <location>
        <begin position="12"/>
        <end position="34"/>
    </location>
</feature>
<dbReference type="Proteomes" id="UP000182719">
    <property type="component" value="Unassembled WGS sequence"/>
</dbReference>
<keyword evidence="1" id="KW-1133">Transmembrane helix</keyword>
<proteinExistence type="predicted"/>
<dbReference type="EMBL" id="FOAP01000004">
    <property type="protein sequence ID" value="SEL11600.1"/>
    <property type="molecule type" value="Genomic_DNA"/>
</dbReference>
<accession>A0A1H7MJW3</accession>
<reference evidence="3" key="1">
    <citation type="submission" date="2016-10" db="EMBL/GenBank/DDBJ databases">
        <authorList>
            <person name="Varghese N."/>
            <person name="Submissions S."/>
        </authorList>
    </citation>
    <scope>NUCLEOTIDE SEQUENCE [LARGE SCALE GENOMIC DNA]</scope>
    <source>
        <strain evidence="3">DSM 17044</strain>
    </source>
</reference>
<keyword evidence="1" id="KW-0812">Transmembrane</keyword>
<protein>
    <submittedName>
        <fullName evidence="2">Uncharacterized protein</fullName>
    </submittedName>
</protein>
<feature type="transmembrane region" description="Helical" evidence="1">
    <location>
        <begin position="46"/>
        <end position="71"/>
    </location>
</feature>
<name>A0A1H7MJW3_STIAU</name>